<feature type="non-terminal residue" evidence="4">
    <location>
        <position position="1"/>
    </location>
</feature>
<dbReference type="EMBL" id="OW152821">
    <property type="protein sequence ID" value="CAH2076660.1"/>
    <property type="molecule type" value="Genomic_DNA"/>
</dbReference>
<accession>A0ABN8J977</accession>
<name>A0ABN8J977_9NEOP</name>
<evidence type="ECO:0008006" key="6">
    <source>
        <dbReference type="Google" id="ProtNLM"/>
    </source>
</evidence>
<dbReference type="PANTHER" id="PTHR10869:SF244">
    <property type="entry name" value="PROLYL 4-HYDROXYLASE SUBUNIT ALPHA-2"/>
    <property type="match status" value="1"/>
</dbReference>
<evidence type="ECO:0000256" key="1">
    <source>
        <dbReference type="ARBA" id="ARBA00022723"/>
    </source>
</evidence>
<reference evidence="4" key="1">
    <citation type="submission" date="2022-03" db="EMBL/GenBank/DDBJ databases">
        <authorList>
            <person name="Martin H S."/>
        </authorList>
    </citation>
    <scope>NUCLEOTIDE SEQUENCE</scope>
</reference>
<organism evidence="4 5">
    <name type="scientific">Iphiclides podalirius</name>
    <name type="common">scarce swallowtail</name>
    <dbReference type="NCBI Taxonomy" id="110791"/>
    <lineage>
        <taxon>Eukaryota</taxon>
        <taxon>Metazoa</taxon>
        <taxon>Ecdysozoa</taxon>
        <taxon>Arthropoda</taxon>
        <taxon>Hexapoda</taxon>
        <taxon>Insecta</taxon>
        <taxon>Pterygota</taxon>
        <taxon>Neoptera</taxon>
        <taxon>Endopterygota</taxon>
        <taxon>Lepidoptera</taxon>
        <taxon>Glossata</taxon>
        <taxon>Ditrysia</taxon>
        <taxon>Papilionoidea</taxon>
        <taxon>Papilionidae</taxon>
        <taxon>Papilioninae</taxon>
        <taxon>Iphiclides</taxon>
    </lineage>
</organism>
<dbReference type="Gene3D" id="2.60.120.620">
    <property type="entry name" value="q2cbj1_9rhob like domain"/>
    <property type="match status" value="1"/>
</dbReference>
<dbReference type="Proteomes" id="UP000837857">
    <property type="component" value="Chromosome 9"/>
</dbReference>
<evidence type="ECO:0000256" key="3">
    <source>
        <dbReference type="ARBA" id="ARBA00023004"/>
    </source>
</evidence>
<keyword evidence="5" id="KW-1185">Reference proteome</keyword>
<gene>
    <name evidence="4" type="ORF">IPOD504_LOCUS17361</name>
</gene>
<evidence type="ECO:0000313" key="4">
    <source>
        <dbReference type="EMBL" id="CAH2076660.1"/>
    </source>
</evidence>
<dbReference type="PANTHER" id="PTHR10869">
    <property type="entry name" value="PROLYL 4-HYDROXYLASE ALPHA SUBUNIT"/>
    <property type="match status" value="1"/>
</dbReference>
<keyword evidence="1" id="KW-0479">Metal-binding</keyword>
<evidence type="ECO:0000313" key="5">
    <source>
        <dbReference type="Proteomes" id="UP000837857"/>
    </source>
</evidence>
<proteinExistence type="predicted"/>
<keyword evidence="3" id="KW-0408">Iron</keyword>
<dbReference type="InterPro" id="IPR045054">
    <property type="entry name" value="P4HA-like"/>
</dbReference>
<sequence>MSEVAQGGATVFTDLGLSVFPIKNAALFWMNVLPSGEGNERTRHAACPVLRGSKWGGRNIERIGMAIRVACEW</sequence>
<evidence type="ECO:0000256" key="2">
    <source>
        <dbReference type="ARBA" id="ARBA00022896"/>
    </source>
</evidence>
<protein>
    <recommendedName>
        <fullName evidence="6">Prolyl 4-hydroxylase alpha subunit Fe(2+) 2OG dioxygenase domain-containing protein</fullName>
    </recommendedName>
</protein>
<keyword evidence="2" id="KW-0847">Vitamin C</keyword>